<dbReference type="InterPro" id="IPR011761">
    <property type="entry name" value="ATP-grasp"/>
</dbReference>
<evidence type="ECO:0000259" key="4">
    <source>
        <dbReference type="PROSITE" id="PS50975"/>
    </source>
</evidence>
<dbReference type="Gene3D" id="3.30.470.20">
    <property type="entry name" value="ATP-grasp fold, B domain"/>
    <property type="match status" value="1"/>
</dbReference>
<dbReference type="PROSITE" id="PS50975">
    <property type="entry name" value="ATP_GRASP"/>
    <property type="match status" value="1"/>
</dbReference>
<evidence type="ECO:0000256" key="3">
    <source>
        <dbReference type="PROSITE-ProRule" id="PRU00409"/>
    </source>
</evidence>
<dbReference type="InterPro" id="IPR011095">
    <property type="entry name" value="Dala_Dala_lig_C"/>
</dbReference>
<feature type="domain" description="ATP-grasp" evidence="4">
    <location>
        <begin position="130"/>
        <end position="353"/>
    </location>
</feature>
<accession>A0A1I5EXS8</accession>
<protein>
    <submittedName>
        <fullName evidence="5">Carbamoylphosphate synthase large subunit</fullName>
    </submittedName>
</protein>
<dbReference type="Pfam" id="PF07478">
    <property type="entry name" value="Dala_Dala_lig_C"/>
    <property type="match status" value="1"/>
</dbReference>
<dbReference type="GO" id="GO:0005524">
    <property type="term" value="F:ATP binding"/>
    <property type="evidence" value="ECO:0007669"/>
    <property type="project" value="UniProtKB-UniRule"/>
</dbReference>
<gene>
    <name evidence="5" type="ORF">SAMN05421741_12326</name>
</gene>
<dbReference type="STRING" id="913024.SAMN05421741_12326"/>
<dbReference type="GO" id="GO:0008716">
    <property type="term" value="F:D-alanine-D-alanine ligase activity"/>
    <property type="evidence" value="ECO:0007669"/>
    <property type="project" value="InterPro"/>
</dbReference>
<name>A0A1I5EXS8_9FLAO</name>
<keyword evidence="2" id="KW-0436">Ligase</keyword>
<dbReference type="PANTHER" id="PTHR23132">
    <property type="entry name" value="D-ALANINE--D-ALANINE LIGASE"/>
    <property type="match status" value="1"/>
</dbReference>
<keyword evidence="6" id="KW-1185">Reference proteome</keyword>
<dbReference type="AlphaFoldDB" id="A0A1I5EXS8"/>
<keyword evidence="3" id="KW-0067">ATP-binding</keyword>
<dbReference type="PANTHER" id="PTHR23132:SF23">
    <property type="entry name" value="D-ALANINE--D-ALANINE LIGASE B"/>
    <property type="match status" value="1"/>
</dbReference>
<dbReference type="GO" id="GO:0046872">
    <property type="term" value="F:metal ion binding"/>
    <property type="evidence" value="ECO:0007669"/>
    <property type="project" value="InterPro"/>
</dbReference>
<keyword evidence="3" id="KW-0547">Nucleotide-binding</keyword>
<dbReference type="InterPro" id="IPR013815">
    <property type="entry name" value="ATP_grasp_subdomain_1"/>
</dbReference>
<evidence type="ECO:0000313" key="5">
    <source>
        <dbReference type="EMBL" id="SFO16186.1"/>
    </source>
</evidence>
<sequence length="358" mass="39993">MQRIIKMKFSEKVAILYQAGAAPERNGIIKPMKTGGYADSGADIAYSLTNQEIKVVTPTNQPSADNDFEWVFRDTAEGIQNALNGGATVLWLNTVLYEGHPIEEFISKGIAVVGQNPKFVEIYDDKVAANEFLKRYHLPVPKSTIITKGRIEMDDFNLNFPAVIKPIRGRGSQGVSFVSSKEDLKSAARKKFEANDFGDAVYAEEFLTGEELTVTVMPPGQYILNNICTTKNLYWTLPPVVRFNHENGIAPYSGTVAVMKNSKVISDKRLSDENILKLCSNCEVAAEMVGARAPIRIDCRADKEGNYFLFDLNMKPNMTGGNRPHRKEQDSLTALAARRIGWNFDELIFNILLQNWIN</sequence>
<dbReference type="Gene3D" id="3.30.1490.20">
    <property type="entry name" value="ATP-grasp fold, A domain"/>
    <property type="match status" value="1"/>
</dbReference>
<evidence type="ECO:0000256" key="1">
    <source>
        <dbReference type="ARBA" id="ARBA00010871"/>
    </source>
</evidence>
<evidence type="ECO:0000313" key="6">
    <source>
        <dbReference type="Proteomes" id="UP000199036"/>
    </source>
</evidence>
<dbReference type="EMBL" id="FOVI01000023">
    <property type="protein sequence ID" value="SFO16186.1"/>
    <property type="molecule type" value="Genomic_DNA"/>
</dbReference>
<organism evidence="5 6">
    <name type="scientific">Paenimyroides ummariense</name>
    <dbReference type="NCBI Taxonomy" id="913024"/>
    <lineage>
        <taxon>Bacteria</taxon>
        <taxon>Pseudomonadati</taxon>
        <taxon>Bacteroidota</taxon>
        <taxon>Flavobacteriia</taxon>
        <taxon>Flavobacteriales</taxon>
        <taxon>Flavobacteriaceae</taxon>
        <taxon>Paenimyroides</taxon>
    </lineage>
</organism>
<reference evidence="6" key="1">
    <citation type="submission" date="2016-10" db="EMBL/GenBank/DDBJ databases">
        <authorList>
            <person name="Varghese N."/>
            <person name="Submissions S."/>
        </authorList>
    </citation>
    <scope>NUCLEOTIDE SEQUENCE [LARGE SCALE GENOMIC DNA]</scope>
    <source>
        <strain evidence="6">DS-12</strain>
    </source>
</reference>
<comment type="similarity">
    <text evidence="1">Belongs to the D-alanine--D-alanine ligase family.</text>
</comment>
<proteinExistence type="inferred from homology"/>
<dbReference type="Proteomes" id="UP000199036">
    <property type="component" value="Unassembled WGS sequence"/>
</dbReference>
<dbReference type="SUPFAM" id="SSF56059">
    <property type="entry name" value="Glutathione synthetase ATP-binding domain-like"/>
    <property type="match status" value="1"/>
</dbReference>
<evidence type="ECO:0000256" key="2">
    <source>
        <dbReference type="ARBA" id="ARBA00022598"/>
    </source>
</evidence>